<comment type="caution">
    <text evidence="1">The sequence shown here is derived from an EMBL/GenBank/DDBJ whole genome shotgun (WGS) entry which is preliminary data.</text>
</comment>
<dbReference type="AlphaFoldDB" id="A0A5D0GAX9"/>
<accession>A0A5D0GAX9</accession>
<protein>
    <submittedName>
        <fullName evidence="1">DUF4421 domain-containing protein</fullName>
    </submittedName>
</protein>
<evidence type="ECO:0000313" key="1">
    <source>
        <dbReference type="EMBL" id="TYA56055.1"/>
    </source>
</evidence>
<reference evidence="1 2" key="1">
    <citation type="submission" date="2019-08" db="EMBL/GenBank/DDBJ databases">
        <title>Formosa sediminis sp. nov., isolated from marine sediment.</title>
        <authorList>
            <person name="Cao W.R."/>
        </authorList>
    </citation>
    <scope>NUCLEOTIDE SEQUENCE [LARGE SCALE GENOMIC DNA]</scope>
    <source>
        <strain evidence="1 2">1494</strain>
    </source>
</reference>
<sequence>MQSQILKDADSLRKNNESISVMQIADSLFIDRNIKNYSLRLFSNYKVKKFSIRNDDSKLKYVPNNKYGIGFGFASSKVLIDIAFNLKTNKEDVTNRFDAQGTLIAGKNHYVNGFVQTYKGFNIKNDFNEPTEFRSDIRSVTVGFNYLFTLSEIEFSYSLLKAGLAKRNKSVYITGGLGLFGVYDYFSADNDIMPENGELYFDEYAQIKRYNSAAVGVLGGFLSVFMLPKNFIASCNIMPGIALMNKHIEIQDDTYKPLKPMLYKLDYTLALGYNAKRYYLTLIYNDGFYATNLDHGNKYTFNLSKAKLAFGYKLGVNKK</sequence>
<organism evidence="1 2">
    <name type="scientific">Formosa maritima</name>
    <dbReference type="NCBI Taxonomy" id="2592046"/>
    <lineage>
        <taxon>Bacteria</taxon>
        <taxon>Pseudomonadati</taxon>
        <taxon>Bacteroidota</taxon>
        <taxon>Flavobacteriia</taxon>
        <taxon>Flavobacteriales</taxon>
        <taxon>Flavobacteriaceae</taxon>
        <taxon>Formosa</taxon>
    </lineage>
</organism>
<dbReference type="OrthoDB" id="1431554at2"/>
<dbReference type="Proteomes" id="UP000324550">
    <property type="component" value="Unassembled WGS sequence"/>
</dbReference>
<dbReference type="Pfam" id="PF14391">
    <property type="entry name" value="DUF4421"/>
    <property type="match status" value="1"/>
</dbReference>
<evidence type="ECO:0000313" key="2">
    <source>
        <dbReference type="Proteomes" id="UP000324550"/>
    </source>
</evidence>
<dbReference type="InterPro" id="IPR025535">
    <property type="entry name" value="DUF4421"/>
</dbReference>
<keyword evidence="2" id="KW-1185">Reference proteome</keyword>
<dbReference type="EMBL" id="VSFC01000032">
    <property type="protein sequence ID" value="TYA56055.1"/>
    <property type="molecule type" value="Genomic_DNA"/>
</dbReference>
<name>A0A5D0GAX9_9FLAO</name>
<proteinExistence type="predicted"/>
<gene>
    <name evidence="1" type="ORF">FVF61_07020</name>
</gene>